<sequence length="420" mass="49090">MEKIAKEIIHTMHHDYAGWKDKQGWDDPQAFLKGLKNPMTREEFVEHVQDYLLDFKDHHIRFLDTSVRRKEMKDPGFRVRRYEQRLVVTHVHSDSSIKRGTSFLSLGGYSVEELRQKHSRLLQENHAERENWLPILLKYSFGEVMEQEGNLSTVQFKQVERREYKASYNLEVLSNDSIKLTFTDFMNPDAMMKLVLENQELLQQTENWIIDVRENCGGSDSNFYPLLPFLMPKEGVELRDTEDKMLYHCTINNAKRALRELEDDIKQIEDEQALMFLKAYKDQWEKHQGNEFVEFNFDTFLPDTFVKGTDYPKKVVILTDSGCASSGESFVELCKKSNKVTVLGRPTMGVNDYANLVTQEWQEGFELMYASSRLSRIDQGLGMTGKGIEPNVYVPWTPEHVERDVDLQKAVEYLRKEAGK</sequence>
<organism evidence="3 4">
    <name type="scientific">Alkalicoccobacillus plakortidis</name>
    <dbReference type="NCBI Taxonomy" id="444060"/>
    <lineage>
        <taxon>Bacteria</taxon>
        <taxon>Bacillati</taxon>
        <taxon>Bacillota</taxon>
        <taxon>Bacilli</taxon>
        <taxon>Bacillales</taxon>
        <taxon>Bacillaceae</taxon>
        <taxon>Alkalicoccobacillus</taxon>
    </lineage>
</organism>
<dbReference type="InterPro" id="IPR005151">
    <property type="entry name" value="Tail-specific_protease"/>
</dbReference>
<dbReference type="SUPFAM" id="SSF52096">
    <property type="entry name" value="ClpP/crotonase"/>
    <property type="match status" value="1"/>
</dbReference>
<comment type="caution">
    <text evidence="3">The sequence shown here is derived from an EMBL/GenBank/DDBJ whole genome shotgun (WGS) entry which is preliminary data.</text>
</comment>
<name>A0ABT0XM16_9BACI</name>
<feature type="domain" description="Tail specific protease" evidence="2">
    <location>
        <begin position="182"/>
        <end position="394"/>
    </location>
</feature>
<dbReference type="Proteomes" id="UP001203665">
    <property type="component" value="Unassembled WGS sequence"/>
</dbReference>
<evidence type="ECO:0000313" key="4">
    <source>
        <dbReference type="Proteomes" id="UP001203665"/>
    </source>
</evidence>
<reference evidence="3" key="1">
    <citation type="submission" date="2022-06" db="EMBL/GenBank/DDBJ databases">
        <title>Alkalicoccobacillus porphyridii sp. nov., isolated from a marine red alga, Porphyridium purpureum and reclassification of Shouchella plakortidis and Shouchella gibsonii as Alkalicoccobacillus plakortidis comb. nov. and Alkalicoccobacillus gibsonii comb. nov.</title>
        <authorList>
            <person name="Kim K.H."/>
            <person name="Lee J.K."/>
            <person name="Han D.M."/>
            <person name="Baek J.H."/>
            <person name="Jeon C.O."/>
        </authorList>
    </citation>
    <scope>NUCLEOTIDE SEQUENCE</scope>
    <source>
        <strain evidence="3">DSM 19153</strain>
    </source>
</reference>
<dbReference type="Pfam" id="PF03572">
    <property type="entry name" value="Peptidase_S41"/>
    <property type="match status" value="1"/>
</dbReference>
<evidence type="ECO:0000259" key="2">
    <source>
        <dbReference type="Pfam" id="PF03572"/>
    </source>
</evidence>
<accession>A0ABT0XM16</accession>
<evidence type="ECO:0000313" key="3">
    <source>
        <dbReference type="EMBL" id="MCM2676867.1"/>
    </source>
</evidence>
<feature type="coiled-coil region" evidence="1">
    <location>
        <begin position="251"/>
        <end position="278"/>
    </location>
</feature>
<protein>
    <submittedName>
        <fullName evidence="3">S41 family peptidase</fullName>
    </submittedName>
</protein>
<gene>
    <name evidence="3" type="ORF">NDM98_16390</name>
</gene>
<proteinExistence type="predicted"/>
<keyword evidence="1" id="KW-0175">Coiled coil</keyword>
<dbReference type="RefSeq" id="WP_251610012.1">
    <property type="nucleotide sequence ID" value="NZ_JAMQJY010000002.1"/>
</dbReference>
<dbReference type="InterPro" id="IPR029045">
    <property type="entry name" value="ClpP/crotonase-like_dom_sf"/>
</dbReference>
<evidence type="ECO:0000256" key="1">
    <source>
        <dbReference type="SAM" id="Coils"/>
    </source>
</evidence>
<keyword evidence="4" id="KW-1185">Reference proteome</keyword>
<dbReference type="EMBL" id="JAMQJY010000002">
    <property type="protein sequence ID" value="MCM2676867.1"/>
    <property type="molecule type" value="Genomic_DNA"/>
</dbReference>
<dbReference type="Gene3D" id="3.90.226.10">
    <property type="entry name" value="2-enoyl-CoA Hydratase, Chain A, domain 1"/>
    <property type="match status" value="1"/>
</dbReference>